<comment type="caution">
    <text evidence="8">The sequence shown here is derived from an EMBL/GenBank/DDBJ whole genome shotgun (WGS) entry which is preliminary data.</text>
</comment>
<dbReference type="GO" id="GO:0005635">
    <property type="term" value="C:nuclear envelope"/>
    <property type="evidence" value="ECO:0007669"/>
    <property type="project" value="TreeGrafter"/>
</dbReference>
<organism evidence="8 9">
    <name type="scientific">Pseudolycoriella hygida</name>
    <dbReference type="NCBI Taxonomy" id="35572"/>
    <lineage>
        <taxon>Eukaryota</taxon>
        <taxon>Metazoa</taxon>
        <taxon>Ecdysozoa</taxon>
        <taxon>Arthropoda</taxon>
        <taxon>Hexapoda</taxon>
        <taxon>Insecta</taxon>
        <taxon>Pterygota</taxon>
        <taxon>Neoptera</taxon>
        <taxon>Endopterygota</taxon>
        <taxon>Diptera</taxon>
        <taxon>Nematocera</taxon>
        <taxon>Sciaroidea</taxon>
        <taxon>Sciaridae</taxon>
        <taxon>Pseudolycoriella</taxon>
    </lineage>
</organism>
<dbReference type="InterPro" id="IPR016024">
    <property type="entry name" value="ARM-type_fold"/>
</dbReference>
<dbReference type="SMART" id="SM00913">
    <property type="entry name" value="IBN_N"/>
    <property type="match status" value="1"/>
</dbReference>
<dbReference type="GO" id="GO:0005829">
    <property type="term" value="C:cytosol"/>
    <property type="evidence" value="ECO:0007669"/>
    <property type="project" value="TreeGrafter"/>
</dbReference>
<keyword evidence="6" id="KW-0539">Nucleus</keyword>
<evidence type="ECO:0000313" key="8">
    <source>
        <dbReference type="EMBL" id="KAJ6640518.1"/>
    </source>
</evidence>
<evidence type="ECO:0000256" key="1">
    <source>
        <dbReference type="ARBA" id="ARBA00004123"/>
    </source>
</evidence>
<evidence type="ECO:0000256" key="3">
    <source>
        <dbReference type="ARBA" id="ARBA00022448"/>
    </source>
</evidence>
<protein>
    <submittedName>
        <fullName evidence="8">Importin-7</fullName>
    </submittedName>
</protein>
<dbReference type="Pfam" id="PF03810">
    <property type="entry name" value="IBN_N"/>
    <property type="match status" value="1"/>
</dbReference>
<dbReference type="Proteomes" id="UP001151699">
    <property type="component" value="Chromosome B"/>
</dbReference>
<keyword evidence="9" id="KW-1185">Reference proteome</keyword>
<evidence type="ECO:0000256" key="6">
    <source>
        <dbReference type="ARBA" id="ARBA00023242"/>
    </source>
</evidence>
<name>A0A9Q0MYR8_9DIPT</name>
<dbReference type="GO" id="GO:0006606">
    <property type="term" value="P:protein import into nucleus"/>
    <property type="evidence" value="ECO:0007669"/>
    <property type="project" value="TreeGrafter"/>
</dbReference>
<dbReference type="GO" id="GO:0031267">
    <property type="term" value="F:small GTPase binding"/>
    <property type="evidence" value="ECO:0007669"/>
    <property type="project" value="InterPro"/>
</dbReference>
<dbReference type="PANTHER" id="PTHR10997:SF18">
    <property type="entry name" value="D-IMPORTIN 7_RANBP7"/>
    <property type="match status" value="1"/>
</dbReference>
<accession>A0A9Q0MYR8</accession>
<dbReference type="PROSITE" id="PS50166">
    <property type="entry name" value="IMPORTIN_B_NT"/>
    <property type="match status" value="1"/>
</dbReference>
<evidence type="ECO:0000313" key="9">
    <source>
        <dbReference type="Proteomes" id="UP001151699"/>
    </source>
</evidence>
<dbReference type="AlphaFoldDB" id="A0A9Q0MYR8"/>
<keyword evidence="5" id="KW-0653">Protein transport</keyword>
<dbReference type="EMBL" id="WJQU01000002">
    <property type="protein sequence ID" value="KAJ6640518.1"/>
    <property type="molecule type" value="Genomic_DNA"/>
</dbReference>
<comment type="subcellular location">
    <subcellularLocation>
        <location evidence="2">Cytoplasm</location>
    </subcellularLocation>
    <subcellularLocation>
        <location evidence="1">Nucleus</location>
    </subcellularLocation>
</comment>
<feature type="domain" description="Importin N-terminal" evidence="7">
    <location>
        <begin position="24"/>
        <end position="103"/>
    </location>
</feature>
<evidence type="ECO:0000256" key="5">
    <source>
        <dbReference type="ARBA" id="ARBA00022927"/>
    </source>
</evidence>
<dbReference type="InterPro" id="IPR001494">
    <property type="entry name" value="Importin-beta_N"/>
</dbReference>
<sequence>MDARNLIELLEATTNPDPVNISQAEERLHQMKKIIEFAPTLLRIVMQNDLGIPIRLAGSIYLKNLITSNWQDREVEAGAPVIYSIHEQDRAIIRENIVEAIVLTPEIVRSQLAQCVNHIIKYDFPGRWTQIVDKINIYLQNPDVT</sequence>
<evidence type="ECO:0000256" key="4">
    <source>
        <dbReference type="ARBA" id="ARBA00022490"/>
    </source>
</evidence>
<keyword evidence="4" id="KW-0963">Cytoplasm</keyword>
<dbReference type="Gene3D" id="1.25.10.10">
    <property type="entry name" value="Leucine-rich Repeat Variant"/>
    <property type="match status" value="1"/>
</dbReference>
<dbReference type="OrthoDB" id="760868at2759"/>
<keyword evidence="3" id="KW-0813">Transport</keyword>
<dbReference type="PANTHER" id="PTHR10997">
    <property type="entry name" value="IMPORTIN-7, 8, 11"/>
    <property type="match status" value="1"/>
</dbReference>
<reference evidence="8" key="1">
    <citation type="submission" date="2022-07" db="EMBL/GenBank/DDBJ databases">
        <authorList>
            <person name="Trinca V."/>
            <person name="Uliana J.V.C."/>
            <person name="Torres T.T."/>
            <person name="Ward R.J."/>
            <person name="Monesi N."/>
        </authorList>
    </citation>
    <scope>NUCLEOTIDE SEQUENCE</scope>
    <source>
        <strain evidence="8">HSMRA1968</strain>
        <tissue evidence="8">Whole embryos</tissue>
    </source>
</reference>
<evidence type="ECO:0000256" key="2">
    <source>
        <dbReference type="ARBA" id="ARBA00004496"/>
    </source>
</evidence>
<dbReference type="SUPFAM" id="SSF48371">
    <property type="entry name" value="ARM repeat"/>
    <property type="match status" value="1"/>
</dbReference>
<gene>
    <name evidence="8" type="primary">Ipo7_1</name>
    <name evidence="8" type="ORF">Bhyg_05447</name>
</gene>
<proteinExistence type="predicted"/>
<dbReference type="InterPro" id="IPR011989">
    <property type="entry name" value="ARM-like"/>
</dbReference>
<evidence type="ECO:0000259" key="7">
    <source>
        <dbReference type="PROSITE" id="PS50166"/>
    </source>
</evidence>